<dbReference type="EMBL" id="NRQW01000146">
    <property type="protein sequence ID" value="PLZ91970.1"/>
    <property type="molecule type" value="Genomic_DNA"/>
</dbReference>
<keyword evidence="1" id="KW-0472">Membrane</keyword>
<organism evidence="2 3">
    <name type="scientific">Fischerella muscicola CCMEE 5323</name>
    <dbReference type="NCBI Taxonomy" id="2019572"/>
    <lineage>
        <taxon>Bacteria</taxon>
        <taxon>Bacillati</taxon>
        <taxon>Cyanobacteriota</taxon>
        <taxon>Cyanophyceae</taxon>
        <taxon>Nostocales</taxon>
        <taxon>Hapalosiphonaceae</taxon>
        <taxon>Fischerella</taxon>
    </lineage>
</organism>
<keyword evidence="3" id="KW-1185">Reference proteome</keyword>
<dbReference type="RefSeq" id="WP_016869569.1">
    <property type="nucleotide sequence ID" value="NZ_CAWNVR010000227.1"/>
</dbReference>
<dbReference type="SUPFAM" id="SSF54523">
    <property type="entry name" value="Pili subunits"/>
    <property type="match status" value="1"/>
</dbReference>
<dbReference type="Proteomes" id="UP000235036">
    <property type="component" value="Unassembled WGS sequence"/>
</dbReference>
<dbReference type="InterPro" id="IPR012902">
    <property type="entry name" value="N_methyl_site"/>
</dbReference>
<protein>
    <submittedName>
        <fullName evidence="2">Prepilin-type cleavage/methylation domain-containing protein</fullName>
    </submittedName>
</protein>
<evidence type="ECO:0000256" key="1">
    <source>
        <dbReference type="SAM" id="Phobius"/>
    </source>
</evidence>
<dbReference type="NCBIfam" id="NF038304">
    <property type="entry name" value="EPS_HpsC"/>
    <property type="match status" value="1"/>
</dbReference>
<reference evidence="2 3" key="1">
    <citation type="submission" date="2017-08" db="EMBL/GenBank/DDBJ databases">
        <title>Genomes of Fischerella (Mastigocladus) sp. strains.</title>
        <authorList>
            <person name="Miller S.R."/>
        </authorList>
    </citation>
    <scope>NUCLEOTIDE SEQUENCE [LARGE SCALE GENOMIC DNA]</scope>
    <source>
        <strain evidence="2 3">CCMEE 5323</strain>
    </source>
</reference>
<evidence type="ECO:0000313" key="2">
    <source>
        <dbReference type="EMBL" id="PLZ91970.1"/>
    </source>
</evidence>
<evidence type="ECO:0000313" key="3">
    <source>
        <dbReference type="Proteomes" id="UP000235036"/>
    </source>
</evidence>
<keyword evidence="1" id="KW-1133">Transmembrane helix</keyword>
<feature type="transmembrane region" description="Helical" evidence="1">
    <location>
        <begin position="26"/>
        <end position="50"/>
    </location>
</feature>
<accession>A0A2N6K5Q6</accession>
<keyword evidence="1" id="KW-0812">Transmembrane</keyword>
<dbReference type="InterPro" id="IPR045584">
    <property type="entry name" value="Pilin-like"/>
</dbReference>
<gene>
    <name evidence="2" type="ORF">CEN44_07215</name>
</gene>
<sequence length="342" mass="37290">MRLLKFILSLQLKSSGINNQTNGFTLIELLVAMVLAVLVITPLMAFMINIMDSDRKEQAKTNSEQEIQAALDYIARDLQQAVYIYDADGVTRDQSNTNKTLWGIRDQIPPVKSAPNCSSTSASNPSVCTPILVFWKREFIANSVGITSETQTSEAQTDDGYAYSLVAYYLITNPNNSNSTWSKEARIGRFQIRGKVNALYANDKGNDPDTGFNPPPLSDNVSGATLKERMNQWQTSLGASENYGSDTPVVTLVDFISTTGPSITTNTAGVCPGTNASPKLVGSLSGGFFACVDAEQVLAQVYLRGNALARIQNNNLAYNDSRKNYFPTASIRAQGRGFLFTK</sequence>
<proteinExistence type="predicted"/>
<name>A0A2N6K5Q6_FISMU</name>
<comment type="caution">
    <text evidence="2">The sequence shown here is derived from an EMBL/GenBank/DDBJ whole genome shotgun (WGS) entry which is preliminary data.</text>
</comment>
<dbReference type="AlphaFoldDB" id="A0A2N6K5Q6"/>
<dbReference type="Pfam" id="PF07963">
    <property type="entry name" value="N_methyl"/>
    <property type="match status" value="1"/>
</dbReference>
<dbReference type="NCBIfam" id="TIGR02532">
    <property type="entry name" value="IV_pilin_GFxxxE"/>
    <property type="match status" value="1"/>
</dbReference>